<dbReference type="SUPFAM" id="SSF51430">
    <property type="entry name" value="NAD(P)-linked oxidoreductase"/>
    <property type="match status" value="1"/>
</dbReference>
<dbReference type="STRING" id="126957.T1J7Y0"/>
<evidence type="ECO:0000256" key="1">
    <source>
        <dbReference type="ARBA" id="ARBA00005006"/>
    </source>
</evidence>
<reference evidence="11" key="1">
    <citation type="submission" date="2011-05" db="EMBL/GenBank/DDBJ databases">
        <authorList>
            <person name="Richards S.R."/>
            <person name="Qu J."/>
            <person name="Jiang H."/>
            <person name="Jhangiani S.N."/>
            <person name="Agravi P."/>
            <person name="Goodspeed R."/>
            <person name="Gross S."/>
            <person name="Mandapat C."/>
            <person name="Jackson L."/>
            <person name="Mathew T."/>
            <person name="Pu L."/>
            <person name="Thornton R."/>
            <person name="Saada N."/>
            <person name="Wilczek-Boney K.B."/>
            <person name="Lee S."/>
            <person name="Kovar C."/>
            <person name="Wu Y."/>
            <person name="Scherer S.E."/>
            <person name="Worley K.C."/>
            <person name="Muzny D.M."/>
            <person name="Gibbs R."/>
        </authorList>
    </citation>
    <scope>NUCLEOTIDE SEQUENCE</scope>
    <source>
        <strain evidence="11">Brora</strain>
    </source>
</reference>
<dbReference type="Proteomes" id="UP000014500">
    <property type="component" value="Unassembled WGS sequence"/>
</dbReference>
<dbReference type="EMBL" id="JH431944">
    <property type="status" value="NOT_ANNOTATED_CDS"/>
    <property type="molecule type" value="Genomic_DNA"/>
</dbReference>
<dbReference type="eggNOG" id="KOG3023">
    <property type="taxonomic scope" value="Eukaryota"/>
</dbReference>
<dbReference type="PANTHER" id="PTHR13295:SF4">
    <property type="entry name" value="GLUTAMATE--CYSTEINE LIGASE REGULATORY SUBUNIT"/>
    <property type="match status" value="1"/>
</dbReference>
<dbReference type="GO" id="GO:0017109">
    <property type="term" value="C:glutamate-cysteine ligase complex"/>
    <property type="evidence" value="ECO:0007669"/>
    <property type="project" value="TreeGrafter"/>
</dbReference>
<dbReference type="PANTHER" id="PTHR13295">
    <property type="entry name" value="GLUTAMATE CYSTEINE LIGASE REGULATORY SUBUNIT"/>
    <property type="match status" value="1"/>
</dbReference>
<evidence type="ECO:0000313" key="11">
    <source>
        <dbReference type="Proteomes" id="UP000014500"/>
    </source>
</evidence>
<evidence type="ECO:0000256" key="3">
    <source>
        <dbReference type="ARBA" id="ARBA00011532"/>
    </source>
</evidence>
<dbReference type="AlphaFoldDB" id="T1J7Y0"/>
<comment type="pathway">
    <text evidence="1">Sulfur metabolism; glutathione biosynthesis; glutathione from L-cysteine and L-glutamate: step 1/2.</text>
</comment>
<protein>
    <recommendedName>
        <fullName evidence="7">GCS light chain</fullName>
    </recommendedName>
    <alternativeName>
        <fullName evidence="5">Gamma-ECS regulatory subunit</fullName>
    </alternativeName>
    <alternativeName>
        <fullName evidence="8">Gamma-glutamylcysteine synthetase regulatory subunit</fullName>
    </alternativeName>
    <alternativeName>
        <fullName evidence="6">Glutamate--cysteine ligase modifier subunit</fullName>
    </alternativeName>
</protein>
<evidence type="ECO:0000256" key="2">
    <source>
        <dbReference type="ARBA" id="ARBA00008612"/>
    </source>
</evidence>
<dbReference type="GO" id="GO:0030234">
    <property type="term" value="F:enzyme regulator activity"/>
    <property type="evidence" value="ECO:0007669"/>
    <property type="project" value="TreeGrafter"/>
</dbReference>
<dbReference type="InterPro" id="IPR023210">
    <property type="entry name" value="NADP_OxRdtase_dom"/>
</dbReference>
<dbReference type="HOGENOM" id="CLU_055657_1_0_1"/>
<dbReference type="EnsemblMetazoa" id="SMAR009795-RA">
    <property type="protein sequence ID" value="SMAR009795-PA"/>
    <property type="gene ID" value="SMAR009795"/>
</dbReference>
<dbReference type="GO" id="GO:0035226">
    <property type="term" value="F:glutamate-cysteine ligase catalytic subunit binding"/>
    <property type="evidence" value="ECO:0007669"/>
    <property type="project" value="InterPro"/>
</dbReference>
<accession>T1J7Y0</accession>
<sequence>MTSNASPSLYSPTQKLSERSLLVIILYIPLSDMADSPPRVYLKFPDYVHSLTVHTGNIIHWNELKRKTSQSATDELVETLGETLSTWSRNYDPEQYIGLTNIDCINHKYDDPVDKQMRKDLKVTVKILLCQLDPEGLSEAVTKVLQELRVDFLESVIVSFPSPPNEPLELHHIKPLWNVLERYIDSGQIVTIGVSDLDTELLIALYAWATIKPSINQVNLASCCVMPQEMTAFAKENDIQLLTHNDPKDILPLDVCSGILRSSGCFLDSEAWAPLWIARYSVLVKCRGVIQNKGFLSCLKRLMLAR</sequence>
<keyword evidence="4" id="KW-0317">Glutathione biosynthesis</keyword>
<dbReference type="Pfam" id="PF00248">
    <property type="entry name" value="Aldo_ket_red"/>
    <property type="match status" value="1"/>
</dbReference>
<evidence type="ECO:0000256" key="4">
    <source>
        <dbReference type="ARBA" id="ARBA00022684"/>
    </source>
</evidence>
<evidence type="ECO:0000256" key="5">
    <source>
        <dbReference type="ARBA" id="ARBA00030406"/>
    </source>
</evidence>
<dbReference type="OMA" id="NNLDWCA"/>
<feature type="domain" description="NADP-dependent oxidoreductase" evidence="9">
    <location>
        <begin position="103"/>
        <end position="243"/>
    </location>
</feature>
<evidence type="ECO:0000259" key="9">
    <source>
        <dbReference type="Pfam" id="PF00248"/>
    </source>
</evidence>
<evidence type="ECO:0000256" key="6">
    <source>
        <dbReference type="ARBA" id="ARBA00031154"/>
    </source>
</evidence>
<keyword evidence="11" id="KW-1185">Reference proteome</keyword>
<comment type="subunit">
    <text evidence="3">Heterodimer of a catalytic heavy chain and a regulatory light chain.</text>
</comment>
<dbReference type="Gene3D" id="3.20.20.100">
    <property type="entry name" value="NADP-dependent oxidoreductase domain"/>
    <property type="match status" value="1"/>
</dbReference>
<reference evidence="10" key="2">
    <citation type="submission" date="2015-02" db="UniProtKB">
        <authorList>
            <consortium name="EnsemblMetazoa"/>
        </authorList>
    </citation>
    <scope>IDENTIFICATION</scope>
</reference>
<proteinExistence type="inferred from homology"/>
<comment type="similarity">
    <text evidence="2">Belongs to the aldo/keto reductase family. Glutamate--cysteine ligase light chain subfamily.</text>
</comment>
<dbReference type="GO" id="GO:0006750">
    <property type="term" value="P:glutathione biosynthetic process"/>
    <property type="evidence" value="ECO:0007669"/>
    <property type="project" value="UniProtKB-UniPathway"/>
</dbReference>
<evidence type="ECO:0000313" key="10">
    <source>
        <dbReference type="EnsemblMetazoa" id="SMAR009795-PA"/>
    </source>
</evidence>
<organism evidence="10 11">
    <name type="scientific">Strigamia maritima</name>
    <name type="common">European centipede</name>
    <name type="synonym">Geophilus maritimus</name>
    <dbReference type="NCBI Taxonomy" id="126957"/>
    <lineage>
        <taxon>Eukaryota</taxon>
        <taxon>Metazoa</taxon>
        <taxon>Ecdysozoa</taxon>
        <taxon>Arthropoda</taxon>
        <taxon>Myriapoda</taxon>
        <taxon>Chilopoda</taxon>
        <taxon>Pleurostigmophora</taxon>
        <taxon>Geophilomorpha</taxon>
        <taxon>Linotaeniidae</taxon>
        <taxon>Strigamia</taxon>
    </lineage>
</organism>
<dbReference type="PhylomeDB" id="T1J7Y0"/>
<evidence type="ECO:0000256" key="7">
    <source>
        <dbReference type="ARBA" id="ARBA00031732"/>
    </source>
</evidence>
<name>T1J7Y0_STRMM</name>
<dbReference type="UniPathway" id="UPA00142">
    <property type="reaction ID" value="UER00209"/>
</dbReference>
<dbReference type="InterPro" id="IPR036812">
    <property type="entry name" value="NAD(P)_OxRdtase_dom_sf"/>
</dbReference>
<evidence type="ECO:0000256" key="8">
    <source>
        <dbReference type="ARBA" id="ARBA00032926"/>
    </source>
</evidence>
<dbReference type="InterPro" id="IPR032963">
    <property type="entry name" value="Gclm"/>
</dbReference>